<name>A0AAD6IW75_DREDA</name>
<dbReference type="AlphaFoldDB" id="A0AAD6IW75"/>
<feature type="compositionally biased region" description="Basic and acidic residues" evidence="1">
    <location>
        <begin position="1"/>
        <end position="19"/>
    </location>
</feature>
<evidence type="ECO:0000256" key="1">
    <source>
        <dbReference type="SAM" id="MobiDB-lite"/>
    </source>
</evidence>
<sequence length="59" mass="6455">MAIRGNAEEEKKETGREAAGKSTEPMPKKENRKSGNVNKDAGVRARSGEGRAERENGQR</sequence>
<accession>A0AAD6IW75</accession>
<protein>
    <submittedName>
        <fullName evidence="2">Uncharacterized protein</fullName>
    </submittedName>
</protein>
<dbReference type="EMBL" id="JAQGDS010000010">
    <property type="protein sequence ID" value="KAJ6257517.1"/>
    <property type="molecule type" value="Genomic_DNA"/>
</dbReference>
<gene>
    <name evidence="2" type="ORF">Dda_7302</name>
</gene>
<proteinExistence type="predicted"/>
<feature type="compositionally biased region" description="Basic and acidic residues" evidence="1">
    <location>
        <begin position="41"/>
        <end position="59"/>
    </location>
</feature>
<evidence type="ECO:0000313" key="2">
    <source>
        <dbReference type="EMBL" id="KAJ6257517.1"/>
    </source>
</evidence>
<reference evidence="2" key="1">
    <citation type="submission" date="2023-01" db="EMBL/GenBank/DDBJ databases">
        <title>The chitinases involved in constricting ring structure development in the nematode-trapping fungus Drechslerella dactyloides.</title>
        <authorList>
            <person name="Wang R."/>
            <person name="Zhang L."/>
            <person name="Tang P."/>
            <person name="Li S."/>
            <person name="Liang L."/>
        </authorList>
    </citation>
    <scope>NUCLEOTIDE SEQUENCE</scope>
    <source>
        <strain evidence="2">YMF1.00031</strain>
    </source>
</reference>
<feature type="region of interest" description="Disordered" evidence="1">
    <location>
        <begin position="1"/>
        <end position="59"/>
    </location>
</feature>
<organism evidence="2 3">
    <name type="scientific">Drechslerella dactyloides</name>
    <name type="common">Nematode-trapping fungus</name>
    <name type="synonym">Arthrobotrys dactyloides</name>
    <dbReference type="NCBI Taxonomy" id="74499"/>
    <lineage>
        <taxon>Eukaryota</taxon>
        <taxon>Fungi</taxon>
        <taxon>Dikarya</taxon>
        <taxon>Ascomycota</taxon>
        <taxon>Pezizomycotina</taxon>
        <taxon>Orbiliomycetes</taxon>
        <taxon>Orbiliales</taxon>
        <taxon>Orbiliaceae</taxon>
        <taxon>Drechslerella</taxon>
    </lineage>
</organism>
<comment type="caution">
    <text evidence="2">The sequence shown here is derived from an EMBL/GenBank/DDBJ whole genome shotgun (WGS) entry which is preliminary data.</text>
</comment>
<keyword evidence="3" id="KW-1185">Reference proteome</keyword>
<dbReference type="Proteomes" id="UP001221413">
    <property type="component" value="Unassembled WGS sequence"/>
</dbReference>
<evidence type="ECO:0000313" key="3">
    <source>
        <dbReference type="Proteomes" id="UP001221413"/>
    </source>
</evidence>